<dbReference type="InterPro" id="IPR001878">
    <property type="entry name" value="Znf_CCHC"/>
</dbReference>
<dbReference type="InterPro" id="IPR036875">
    <property type="entry name" value="Znf_CCHC_sf"/>
</dbReference>
<name>A0A1Q3BH91_CEPFO</name>
<gene>
    <name evidence="5" type="ORF">CFOL_v3_10902</name>
</gene>
<dbReference type="Gene3D" id="4.10.60.10">
    <property type="entry name" value="Zinc finger, CCHC-type"/>
    <property type="match status" value="1"/>
</dbReference>
<comment type="caution">
    <text evidence="5">The sequence shown here is derived from an EMBL/GenBank/DDBJ whole genome shotgun (WGS) entry which is preliminary data.</text>
</comment>
<feature type="region of interest" description="Disordered" evidence="3">
    <location>
        <begin position="200"/>
        <end position="237"/>
    </location>
</feature>
<proteinExistence type="predicted"/>
<feature type="domain" description="CCHC-type" evidence="4">
    <location>
        <begin position="519"/>
        <end position="532"/>
    </location>
</feature>
<dbReference type="SUPFAM" id="SSF57756">
    <property type="entry name" value="Retrovirus zinc finger-like domains"/>
    <property type="match status" value="1"/>
</dbReference>
<dbReference type="AlphaFoldDB" id="A0A1Q3BH91"/>
<dbReference type="GO" id="GO:0008270">
    <property type="term" value="F:zinc ion binding"/>
    <property type="evidence" value="ECO:0007669"/>
    <property type="project" value="UniProtKB-KW"/>
</dbReference>
<evidence type="ECO:0000256" key="3">
    <source>
        <dbReference type="SAM" id="MobiDB-lite"/>
    </source>
</evidence>
<feature type="coiled-coil region" evidence="2">
    <location>
        <begin position="356"/>
        <end position="430"/>
    </location>
</feature>
<evidence type="ECO:0000256" key="2">
    <source>
        <dbReference type="SAM" id="Coils"/>
    </source>
</evidence>
<keyword evidence="2" id="KW-0175">Coiled coil</keyword>
<dbReference type="OrthoDB" id="7478066at2759"/>
<dbReference type="Proteomes" id="UP000187406">
    <property type="component" value="Unassembled WGS sequence"/>
</dbReference>
<reference evidence="6" key="1">
    <citation type="submission" date="2016-04" db="EMBL/GenBank/DDBJ databases">
        <title>Cephalotus genome sequencing.</title>
        <authorList>
            <person name="Fukushima K."/>
            <person name="Hasebe M."/>
            <person name="Fang X."/>
        </authorList>
    </citation>
    <scope>NUCLEOTIDE SEQUENCE [LARGE SCALE GENOMIC DNA]</scope>
    <source>
        <strain evidence="6">cv. St1</strain>
    </source>
</reference>
<dbReference type="PROSITE" id="PS50158">
    <property type="entry name" value="ZF_CCHC"/>
    <property type="match status" value="1"/>
</dbReference>
<accession>A0A1Q3BH91</accession>
<protein>
    <submittedName>
        <fullName evidence="5">DUF4219 domain-containing protein/UBN2 domain-containing protein</fullName>
    </submittedName>
</protein>
<dbReference type="SMART" id="SM00343">
    <property type="entry name" value="ZnF_C2HC"/>
    <property type="match status" value="3"/>
</dbReference>
<evidence type="ECO:0000259" key="4">
    <source>
        <dbReference type="PROSITE" id="PS50158"/>
    </source>
</evidence>
<keyword evidence="6" id="KW-1185">Reference proteome</keyword>
<dbReference type="GO" id="GO:0003676">
    <property type="term" value="F:nucleic acid binding"/>
    <property type="evidence" value="ECO:0007669"/>
    <property type="project" value="InterPro"/>
</dbReference>
<dbReference type="Pfam" id="PF14223">
    <property type="entry name" value="Retrotran_gag_2"/>
    <property type="match status" value="1"/>
</dbReference>
<feature type="compositionally biased region" description="Acidic residues" evidence="3">
    <location>
        <begin position="227"/>
        <end position="237"/>
    </location>
</feature>
<dbReference type="PANTHER" id="PTHR34676">
    <property type="entry name" value="DUF4219 DOMAIN-CONTAINING PROTEIN-RELATED"/>
    <property type="match status" value="1"/>
</dbReference>
<dbReference type="PANTHER" id="PTHR34676:SF27">
    <property type="entry name" value="ASPARTYL-TRNA SYNTHETASE"/>
    <property type="match status" value="1"/>
</dbReference>
<dbReference type="InParanoid" id="A0A1Q3BH91"/>
<evidence type="ECO:0000313" key="5">
    <source>
        <dbReference type="EMBL" id="GAV67396.1"/>
    </source>
</evidence>
<keyword evidence="1" id="KW-0862">Zinc</keyword>
<keyword evidence="1" id="KW-0863">Zinc-finger</keyword>
<feature type="non-terminal residue" evidence="5">
    <location>
        <position position="1"/>
    </location>
</feature>
<dbReference type="EMBL" id="BDDD01000544">
    <property type="protein sequence ID" value="GAV67396.1"/>
    <property type="molecule type" value="Genomic_DNA"/>
</dbReference>
<sequence>KTPFFDGNNYGHWKAKMTIFIQSLDYNFWDLIVDGPNLPTVTLENRDVVPKLRNLYDDNDRKRVQTNAKAKHIIICAINSNDFNRISSCIFAKEMWHRLKVTYEGTNQVKEAKISMLVHDYEMFTMNENEDIKSMFSRFTNIINALQALDKTYSNSEMVRKFFKCLPRSWMPKVTAIEEAKNLNVLPPEDLLGSVMTHELSMQKKDDDEEKEKKKKKMVALKSSQIEDSEDDDDGDDEEIGLITRKFKKFLASNKKFGGKPNKKVHQKGETSKKEEIICLECNKPGNYKSDCPRLKKKDLLKKNKKAMIVTWDDSDESSSDGDSNEEVALIALMALEEEEEEESDEVTYDELVLIVEMYSSMIASLKKKVKSLVNENDELKSINLAKEENSNEIEVDLLENEVVYLEKENRNLKEEIEALKKTFSKFSNSSEKLENLLDIQTCVFDKAGLGYEEMNNVKLYQTFFERKEKWEKEKVEKVQIKKKIVKTLCDYCGKNEHTSFTCFHKKNAMFKKSLNNSCNFCGKHGHTSSQCYHRKNGIYKKKRNISCTHCGKYGHAF</sequence>
<evidence type="ECO:0000256" key="1">
    <source>
        <dbReference type="PROSITE-ProRule" id="PRU00047"/>
    </source>
</evidence>
<keyword evidence="1" id="KW-0479">Metal-binding</keyword>
<organism evidence="5 6">
    <name type="scientific">Cephalotus follicularis</name>
    <name type="common">Albany pitcher plant</name>
    <dbReference type="NCBI Taxonomy" id="3775"/>
    <lineage>
        <taxon>Eukaryota</taxon>
        <taxon>Viridiplantae</taxon>
        <taxon>Streptophyta</taxon>
        <taxon>Embryophyta</taxon>
        <taxon>Tracheophyta</taxon>
        <taxon>Spermatophyta</taxon>
        <taxon>Magnoliopsida</taxon>
        <taxon>eudicotyledons</taxon>
        <taxon>Gunneridae</taxon>
        <taxon>Pentapetalae</taxon>
        <taxon>rosids</taxon>
        <taxon>fabids</taxon>
        <taxon>Oxalidales</taxon>
        <taxon>Cephalotaceae</taxon>
        <taxon>Cephalotus</taxon>
    </lineage>
</organism>
<evidence type="ECO:0000313" key="6">
    <source>
        <dbReference type="Proteomes" id="UP000187406"/>
    </source>
</evidence>